<keyword evidence="14" id="KW-0788">Thiol protease</keyword>
<evidence type="ECO:0000256" key="14">
    <source>
        <dbReference type="ARBA" id="ARBA00022807"/>
    </source>
</evidence>
<feature type="compositionally biased region" description="Basic and acidic residues" evidence="17">
    <location>
        <begin position="498"/>
        <end position="509"/>
    </location>
</feature>
<protein>
    <recommendedName>
        <fullName evidence="5">ubiquitinyl hydrolase 1</fullName>
        <ecNumber evidence="5">3.4.19.12</ecNumber>
    </recommendedName>
</protein>
<comment type="subcellular location">
    <subcellularLocation>
        <location evidence="2">Cytoplasm</location>
        <location evidence="2">Cytoskeleton</location>
        <location evidence="2">Microtubule organizing center</location>
        <location evidence="2">Centrosome</location>
    </subcellularLocation>
    <subcellularLocation>
        <location evidence="3">Cytoplasm</location>
        <location evidence="3">Perinuclear region</location>
    </subcellularLocation>
</comment>
<dbReference type="InterPro" id="IPR028889">
    <property type="entry name" value="USP"/>
</dbReference>
<evidence type="ECO:0000256" key="15">
    <source>
        <dbReference type="ARBA" id="ARBA00022833"/>
    </source>
</evidence>
<dbReference type="GO" id="GO:0004843">
    <property type="term" value="F:cysteine-type deubiquitinase activity"/>
    <property type="evidence" value="ECO:0007669"/>
    <property type="project" value="UniProtKB-EC"/>
</dbReference>
<comment type="similarity">
    <text evidence="4">Belongs to the peptidase C19 family. USP20/USP33 subfamily.</text>
</comment>
<dbReference type="GO" id="GO:0005813">
    <property type="term" value="C:centrosome"/>
    <property type="evidence" value="ECO:0007669"/>
    <property type="project" value="UniProtKB-SubCell"/>
</dbReference>
<feature type="compositionally biased region" description="Basic and acidic residues" evidence="17">
    <location>
        <begin position="442"/>
        <end position="452"/>
    </location>
</feature>
<feature type="compositionally biased region" description="Polar residues" evidence="17">
    <location>
        <begin position="606"/>
        <end position="631"/>
    </location>
</feature>
<evidence type="ECO:0000256" key="8">
    <source>
        <dbReference type="ARBA" id="ARBA00022670"/>
    </source>
</evidence>
<dbReference type="GO" id="GO:0006897">
    <property type="term" value="P:endocytosis"/>
    <property type="evidence" value="ECO:0007669"/>
    <property type="project" value="UniProtKB-KW"/>
</dbReference>
<accession>A0A8K9VDJ3</accession>
<dbReference type="InterPro" id="IPR050185">
    <property type="entry name" value="Ub_carboxyl-term_hydrolase"/>
</dbReference>
<dbReference type="GO" id="GO:0048471">
    <property type="term" value="C:perinuclear region of cytoplasm"/>
    <property type="evidence" value="ECO:0007669"/>
    <property type="project" value="UniProtKB-SubCell"/>
</dbReference>
<evidence type="ECO:0000256" key="4">
    <source>
        <dbReference type="ARBA" id="ARBA00008269"/>
    </source>
</evidence>
<evidence type="ECO:0000256" key="16">
    <source>
        <dbReference type="ARBA" id="ARBA00023212"/>
    </source>
</evidence>
<keyword evidence="13" id="KW-0378">Hydrolase</keyword>
<dbReference type="Proteomes" id="UP000694395">
    <property type="component" value="Chromosome 28"/>
</dbReference>
<proteinExistence type="inferred from homology"/>
<evidence type="ECO:0000256" key="2">
    <source>
        <dbReference type="ARBA" id="ARBA00004300"/>
    </source>
</evidence>
<dbReference type="PANTHER" id="PTHR21646">
    <property type="entry name" value="UBIQUITIN CARBOXYL-TERMINAL HYDROLASE"/>
    <property type="match status" value="1"/>
</dbReference>
<keyword evidence="21" id="KW-1185">Reference proteome</keyword>
<feature type="region of interest" description="Disordered" evidence="17">
    <location>
        <begin position="588"/>
        <end position="635"/>
    </location>
</feature>
<name>A0A8K9VDJ3_ONCMY</name>
<dbReference type="SUPFAM" id="SSF143791">
    <property type="entry name" value="DUSP-like"/>
    <property type="match status" value="1"/>
</dbReference>
<keyword evidence="16" id="KW-0206">Cytoskeleton</keyword>
<comment type="catalytic activity">
    <reaction evidence="1">
        <text>Thiol-dependent hydrolysis of ester, thioester, amide, peptide and isopeptide bonds formed by the C-terminal Gly of ubiquitin (a 76-residue protein attached to proteins as an intracellular targeting signal).</text>
        <dbReference type="EC" id="3.4.19.12"/>
    </reaction>
</comment>
<keyword evidence="9" id="KW-0479">Metal-binding</keyword>
<evidence type="ECO:0000256" key="7">
    <source>
        <dbReference type="ARBA" id="ARBA00022583"/>
    </source>
</evidence>
<keyword evidence="8" id="KW-0645">Protease</keyword>
<feature type="compositionally biased region" description="Polar residues" evidence="17">
    <location>
        <begin position="522"/>
        <end position="531"/>
    </location>
</feature>
<feature type="domain" description="DUSP" evidence="19">
    <location>
        <begin position="892"/>
        <end position="985"/>
    </location>
</feature>
<evidence type="ECO:0000256" key="3">
    <source>
        <dbReference type="ARBA" id="ARBA00004556"/>
    </source>
</evidence>
<evidence type="ECO:0000259" key="19">
    <source>
        <dbReference type="PROSITE" id="PS51283"/>
    </source>
</evidence>
<evidence type="ECO:0000256" key="11">
    <source>
        <dbReference type="ARBA" id="ARBA00022771"/>
    </source>
</evidence>
<reference evidence="20" key="1">
    <citation type="submission" date="2020-07" db="EMBL/GenBank/DDBJ databases">
        <title>A long reads based de novo assembly of the rainbow trout Arlee double haploid line genome.</title>
        <authorList>
            <person name="Gao G."/>
            <person name="Palti Y."/>
        </authorList>
    </citation>
    <scope>NUCLEOTIDE SEQUENCE [LARGE SCALE GENOMIC DNA]</scope>
</reference>
<dbReference type="PROSITE" id="PS51283">
    <property type="entry name" value="DUSP"/>
    <property type="match status" value="1"/>
</dbReference>
<dbReference type="SMART" id="SM00695">
    <property type="entry name" value="DUSP"/>
    <property type="match status" value="1"/>
</dbReference>
<evidence type="ECO:0000256" key="6">
    <source>
        <dbReference type="ARBA" id="ARBA00022490"/>
    </source>
</evidence>
<dbReference type="Pfam" id="PF00443">
    <property type="entry name" value="UCH"/>
    <property type="match status" value="2"/>
</dbReference>
<dbReference type="GO" id="GO:0006508">
    <property type="term" value="P:proteolysis"/>
    <property type="evidence" value="ECO:0007669"/>
    <property type="project" value="UniProtKB-KW"/>
</dbReference>
<dbReference type="Ensembl" id="ENSOMYT00000157111.1">
    <property type="protein sequence ID" value="ENSOMYP00000119330.1"/>
    <property type="gene ID" value="ENSOMYG00000077675.1"/>
</dbReference>
<feature type="compositionally biased region" description="Polar residues" evidence="17">
    <location>
        <begin position="588"/>
        <end position="597"/>
    </location>
</feature>
<dbReference type="AlphaFoldDB" id="A0A8K9VDJ3"/>
<dbReference type="CDD" id="cd02674">
    <property type="entry name" value="Peptidase_C19R"/>
    <property type="match status" value="1"/>
</dbReference>
<keyword evidence="15" id="KW-0862">Zinc</keyword>
<dbReference type="GO" id="GO:0008270">
    <property type="term" value="F:zinc ion binding"/>
    <property type="evidence" value="ECO:0007669"/>
    <property type="project" value="UniProtKB-KW"/>
</dbReference>
<dbReference type="InterPro" id="IPR001394">
    <property type="entry name" value="Peptidase_C19_UCH"/>
</dbReference>
<dbReference type="GeneTree" id="ENSGT00940000157311"/>
<dbReference type="FunFam" id="3.30.2230.10:FF:000001">
    <property type="entry name" value="Ubiquitinyl hydrolase 1"/>
    <property type="match status" value="1"/>
</dbReference>
<organism evidence="20 21">
    <name type="scientific">Oncorhynchus mykiss</name>
    <name type="common">Rainbow trout</name>
    <name type="synonym">Salmo gairdneri</name>
    <dbReference type="NCBI Taxonomy" id="8022"/>
    <lineage>
        <taxon>Eukaryota</taxon>
        <taxon>Metazoa</taxon>
        <taxon>Chordata</taxon>
        <taxon>Craniata</taxon>
        <taxon>Vertebrata</taxon>
        <taxon>Euteleostomi</taxon>
        <taxon>Actinopterygii</taxon>
        <taxon>Neopterygii</taxon>
        <taxon>Teleostei</taxon>
        <taxon>Protacanthopterygii</taxon>
        <taxon>Salmoniformes</taxon>
        <taxon>Salmonidae</taxon>
        <taxon>Salmoninae</taxon>
        <taxon>Oncorhynchus</taxon>
    </lineage>
</organism>
<evidence type="ECO:0000256" key="13">
    <source>
        <dbReference type="ARBA" id="ARBA00022801"/>
    </source>
</evidence>
<evidence type="ECO:0000256" key="5">
    <source>
        <dbReference type="ARBA" id="ARBA00012759"/>
    </source>
</evidence>
<keyword evidence="7" id="KW-0254">Endocytosis</keyword>
<reference evidence="20" key="2">
    <citation type="submission" date="2025-08" db="UniProtKB">
        <authorList>
            <consortium name="Ensembl"/>
        </authorList>
    </citation>
    <scope>IDENTIFICATION</scope>
</reference>
<evidence type="ECO:0000256" key="1">
    <source>
        <dbReference type="ARBA" id="ARBA00000707"/>
    </source>
</evidence>
<dbReference type="EC" id="3.4.19.12" evidence="5"/>
<evidence type="ECO:0000256" key="17">
    <source>
        <dbReference type="SAM" id="MobiDB-lite"/>
    </source>
</evidence>
<keyword evidence="11" id="KW-0863">Zinc-finger</keyword>
<dbReference type="PROSITE" id="PS00973">
    <property type="entry name" value="USP_2"/>
    <property type="match status" value="1"/>
</dbReference>
<evidence type="ECO:0000256" key="10">
    <source>
        <dbReference type="ARBA" id="ARBA00022737"/>
    </source>
</evidence>
<keyword evidence="10" id="KW-0677">Repeat</keyword>
<evidence type="ECO:0000256" key="12">
    <source>
        <dbReference type="ARBA" id="ARBA00022786"/>
    </source>
</evidence>
<evidence type="ECO:0000259" key="18">
    <source>
        <dbReference type="PROSITE" id="PS50235"/>
    </source>
</evidence>
<dbReference type="InterPro" id="IPR035927">
    <property type="entry name" value="DUSP-like_sf"/>
</dbReference>
<dbReference type="InterPro" id="IPR038765">
    <property type="entry name" value="Papain-like_cys_pep_sf"/>
</dbReference>
<evidence type="ECO:0000256" key="9">
    <source>
        <dbReference type="ARBA" id="ARBA00022723"/>
    </source>
</evidence>
<feature type="region of interest" description="Disordered" evidence="17">
    <location>
        <begin position="442"/>
        <end position="564"/>
    </location>
</feature>
<dbReference type="PROSITE" id="PS50235">
    <property type="entry name" value="USP_3"/>
    <property type="match status" value="1"/>
</dbReference>
<evidence type="ECO:0000313" key="20">
    <source>
        <dbReference type="Ensembl" id="ENSOMYP00000119330.1"/>
    </source>
</evidence>
<reference evidence="20" key="3">
    <citation type="submission" date="2025-09" db="UniProtKB">
        <authorList>
            <consortium name="Ensembl"/>
        </authorList>
    </citation>
    <scope>IDENTIFICATION</scope>
</reference>
<keyword evidence="12" id="KW-0833">Ubl conjugation pathway</keyword>
<feature type="domain" description="USP" evidence="18">
    <location>
        <begin position="347"/>
        <end position="890"/>
    </location>
</feature>
<evidence type="ECO:0000313" key="21">
    <source>
        <dbReference type="Proteomes" id="UP000694395"/>
    </source>
</evidence>
<keyword evidence="6" id="KW-0963">Cytoplasm</keyword>
<sequence length="1112" mass="122713">MLFFFCGVSHSPNLFFCGVSHSPNLFFCGVSHSPNLFFCGVSHSPNLFFCGVSHSPNLFFCGVSHSPNLFVCGVSHSPNLFFCGVSHSPNLFFCGVSHSPNLFFCGVSYSPNLFFCGVSHSPNLFFCGVSHSPNLFFCGVSYSPNLFFCGVSHSPNLFFCGVSHSPNLFVCGVSHSPNLFFCGVSHSPNLFFCGVSHSPNLFFCGVSHSPNLFVCGVSHSPNLFFCGVSHSPNLFFCGVSHSPNLFFCGVSHSPNLFFCGVSHSPNLFFCGVSHSPNLFFCGVSHSPNLFFCGVSHSPNLFFCGVSYSPNLFFCGVSHSPNLFFCGVSHSPNLFFCGVSHSPNLFFCGVSHSPNLFFCGVSHSPNLFFCGVSHSPNLFFCGVSHSPNLFFLWCSRPSYVVPTSLFQGIKAVNPMFRGYSQQDSQEFLRCLMDQLHEELKEPLAEPPDNDLHSHAIVMDDGDPDDDGPSQSDNDFQSCESCGGSSKRMDSEGQGGSGDRQAEPSLSREESNEAEMLIPDGPDSSHSSGQTNRELQKEKNLINDLYRGSGGDLDKDVDTAPTNEATPIVSSQGTIKVQIQSRMAELQVVSSSTRTQSPVHTEGHCLTKMSSSPPKTNSVWPGMSSSPPKTNSVWPGMSSSHKKVSSFSSTKSQKKYRSVISDVFDGTIVSSVQCLTCDRVSVTLENFQDLSLPIPGKEDLAKLHSSSHQTSLIKAGSCGEAYAAQGWVAFVMEYIKSWWWGPVVTLQDCLAAFFTRDELKGDNMYSCEKCKKLRNGVKFCKVQRVPEILCIHLKRFRHELMFSTKIGTHVSFPLEGLELQPFLAKDSSARTTTYDLLSVICHHGTASSGHYIAYCRNDLNNLWYEFDDQSVTEVSESCIQNAEAYVLFYKKSNEEALKERRKVTGLLGVTEPSLLQFYVSRQWLNKFKTFAEPGPISNDDFLCSHGGVPPVKAAFIDDLLVMLPQNAWDHLYSRYGGGPAVNHLYVCHTCQTEIEKLEKRRRTELDMFVRVRTDHRYFPLQDFFHPSTNTPVLMFSINLNDKLSLSNLFLPVLSPSLALLPILPFHPLSPPIPSSFLCSAEQGVPRGGVSTDHLLHQHAVVQRVGGLCQGKEQW</sequence>
<dbReference type="InterPro" id="IPR018200">
    <property type="entry name" value="USP_CS"/>
</dbReference>
<dbReference type="GO" id="GO:0016579">
    <property type="term" value="P:protein deubiquitination"/>
    <property type="evidence" value="ECO:0007669"/>
    <property type="project" value="InterPro"/>
</dbReference>
<dbReference type="PANTHER" id="PTHR21646:SF32">
    <property type="entry name" value="UBIQUITIN CARBOXYL-TERMINAL HYDROLASE 33"/>
    <property type="match status" value="1"/>
</dbReference>
<dbReference type="SUPFAM" id="SSF54001">
    <property type="entry name" value="Cysteine proteinases"/>
    <property type="match status" value="1"/>
</dbReference>
<dbReference type="Gene3D" id="3.30.2230.10">
    <property type="entry name" value="DUSP-like"/>
    <property type="match status" value="1"/>
</dbReference>
<dbReference type="InterPro" id="IPR006615">
    <property type="entry name" value="Pept_C19_DUSP"/>
</dbReference>
<dbReference type="Gene3D" id="3.90.70.10">
    <property type="entry name" value="Cysteine proteinases"/>
    <property type="match status" value="2"/>
</dbReference>
<dbReference type="Pfam" id="PF06337">
    <property type="entry name" value="DUSP"/>
    <property type="match status" value="1"/>
</dbReference>